<keyword evidence="1" id="KW-1133">Transmembrane helix</keyword>
<evidence type="ECO:0000313" key="3">
    <source>
        <dbReference type="Proteomes" id="UP001157353"/>
    </source>
</evidence>
<gene>
    <name evidence="2" type="ORF">GCM10007916_23120</name>
</gene>
<proteinExistence type="predicted"/>
<keyword evidence="1" id="KW-0472">Membrane</keyword>
<comment type="caution">
    <text evidence="2">The sequence shown here is derived from an EMBL/GenBank/DDBJ whole genome shotgun (WGS) entry which is preliminary data.</text>
</comment>
<keyword evidence="1" id="KW-0812">Transmembrane</keyword>
<evidence type="ECO:0000313" key="2">
    <source>
        <dbReference type="EMBL" id="GLS91243.1"/>
    </source>
</evidence>
<sequence>MHLELTTLFGAIFEYSINGLGIIAFIIDVNSPFDNRSLCDAVADRCLG</sequence>
<dbReference type="Proteomes" id="UP001157353">
    <property type="component" value="Unassembled WGS sequence"/>
</dbReference>
<feature type="transmembrane region" description="Helical" evidence="1">
    <location>
        <begin position="6"/>
        <end position="27"/>
    </location>
</feature>
<evidence type="ECO:0000256" key="1">
    <source>
        <dbReference type="SAM" id="Phobius"/>
    </source>
</evidence>
<protein>
    <submittedName>
        <fullName evidence="2">Uncharacterized protein</fullName>
    </submittedName>
</protein>
<organism evidence="2 3">
    <name type="scientific">Psychromonas marina</name>
    <dbReference type="NCBI Taxonomy" id="88364"/>
    <lineage>
        <taxon>Bacteria</taxon>
        <taxon>Pseudomonadati</taxon>
        <taxon>Pseudomonadota</taxon>
        <taxon>Gammaproteobacteria</taxon>
        <taxon>Alteromonadales</taxon>
        <taxon>Psychromonadaceae</taxon>
        <taxon>Psychromonas</taxon>
    </lineage>
</organism>
<keyword evidence="3" id="KW-1185">Reference proteome</keyword>
<dbReference type="EMBL" id="BSPQ01000010">
    <property type="protein sequence ID" value="GLS91243.1"/>
    <property type="molecule type" value="Genomic_DNA"/>
</dbReference>
<name>A0ABQ6E240_9GAMM</name>
<accession>A0ABQ6E240</accession>
<reference evidence="3" key="1">
    <citation type="journal article" date="2019" name="Int. J. Syst. Evol. Microbiol.">
        <title>The Global Catalogue of Microorganisms (GCM) 10K type strain sequencing project: providing services to taxonomists for standard genome sequencing and annotation.</title>
        <authorList>
            <consortium name="The Broad Institute Genomics Platform"/>
            <consortium name="The Broad Institute Genome Sequencing Center for Infectious Disease"/>
            <person name="Wu L."/>
            <person name="Ma J."/>
        </authorList>
    </citation>
    <scope>NUCLEOTIDE SEQUENCE [LARGE SCALE GENOMIC DNA]</scope>
    <source>
        <strain evidence="3">NBRC 103166</strain>
    </source>
</reference>